<name>A0A498IB40_MALDO</name>
<dbReference type="InterPro" id="IPR021109">
    <property type="entry name" value="Peptidase_aspartic_dom_sf"/>
</dbReference>
<dbReference type="InterPro" id="IPR032799">
    <property type="entry name" value="TAXi_C"/>
</dbReference>
<feature type="non-terminal residue" evidence="5">
    <location>
        <position position="1"/>
    </location>
</feature>
<comment type="caution">
    <text evidence="5">The sequence shown here is derived from an EMBL/GenBank/DDBJ whole genome shotgun (WGS) entry which is preliminary data.</text>
</comment>
<accession>A0A498IB40</accession>
<keyword evidence="6" id="KW-1185">Reference proteome</keyword>
<evidence type="ECO:0000313" key="6">
    <source>
        <dbReference type="Proteomes" id="UP000290289"/>
    </source>
</evidence>
<evidence type="ECO:0000256" key="2">
    <source>
        <dbReference type="ARBA" id="ARBA00022670"/>
    </source>
</evidence>
<dbReference type="PROSITE" id="PS51767">
    <property type="entry name" value="PEPTIDASE_A1"/>
    <property type="match status" value="1"/>
</dbReference>
<dbReference type="EMBL" id="RDQH01000338">
    <property type="protein sequence ID" value="RXH80666.1"/>
    <property type="molecule type" value="Genomic_DNA"/>
</dbReference>
<dbReference type="Pfam" id="PF14543">
    <property type="entry name" value="TAXi_N"/>
    <property type="match status" value="1"/>
</dbReference>
<dbReference type="Gene3D" id="2.40.70.10">
    <property type="entry name" value="Acid Proteases"/>
    <property type="match status" value="2"/>
</dbReference>
<keyword evidence="3" id="KW-0378">Hydrolase</keyword>
<evidence type="ECO:0000256" key="1">
    <source>
        <dbReference type="ARBA" id="ARBA00007447"/>
    </source>
</evidence>
<comment type="similarity">
    <text evidence="1">Belongs to the peptidase A1 family.</text>
</comment>
<evidence type="ECO:0000259" key="4">
    <source>
        <dbReference type="PROSITE" id="PS51767"/>
    </source>
</evidence>
<keyword evidence="2" id="KW-0645">Protease</keyword>
<feature type="domain" description="Peptidase A1" evidence="4">
    <location>
        <begin position="90"/>
        <end position="449"/>
    </location>
</feature>
<sequence length="453" mass="49619">LIIHTITAYSNDTAVIVTPTLSTYYFVEVRIGLPRVDAKYCIPLSANQPHQHIHVGKTLASGFPSLTIHTTTVSSNDTAIAVMPTLSAYYFVEARIGLPRFRVKLALSTSTPTTWVQSADCVVCLDVPSKSMNFDPADGFEPVLGDDSKYCVPPVAKTATLGDPCRYVLGFSQGILGNDTFSLVSPPSTSSPPPSLEINHFIFGVGKQNMVNFGAHSPIVGQLGLGKGHPSSTLSQLNISRFSYCLPPSNSNHQNTTATLEFGPKAGLTTAYYYNTPIVEGPPDNPFDYYINLIEIAINNASVYTPSKQRERGEPGFVIDVGATVTLLYKEAYIRVKDAVMEYLSSNFGLYPVYPSRPVSKPPIYELCYYNQDLESITTLTYPNISFHFEGGAVLQLPESQAFHNFVDELQTCLVMIPRTGTEPSRLGASQQRGWRFTYDILQSELSFAPNGC</sequence>
<dbReference type="SUPFAM" id="SSF50630">
    <property type="entry name" value="Acid proteases"/>
    <property type="match status" value="1"/>
</dbReference>
<dbReference type="PANTHER" id="PTHR47967">
    <property type="entry name" value="OS07G0603500 PROTEIN-RELATED"/>
    <property type="match status" value="1"/>
</dbReference>
<dbReference type="InterPro" id="IPR032861">
    <property type="entry name" value="TAXi_N"/>
</dbReference>
<dbReference type="GO" id="GO:0006508">
    <property type="term" value="P:proteolysis"/>
    <property type="evidence" value="ECO:0007669"/>
    <property type="project" value="UniProtKB-KW"/>
</dbReference>
<dbReference type="Proteomes" id="UP000290289">
    <property type="component" value="Chromosome 12"/>
</dbReference>
<dbReference type="AlphaFoldDB" id="A0A498IB40"/>
<evidence type="ECO:0000256" key="3">
    <source>
        <dbReference type="ARBA" id="ARBA00022801"/>
    </source>
</evidence>
<evidence type="ECO:0000313" key="5">
    <source>
        <dbReference type="EMBL" id="RXH80666.1"/>
    </source>
</evidence>
<proteinExistence type="inferred from homology"/>
<protein>
    <recommendedName>
        <fullName evidence="4">Peptidase A1 domain-containing protein</fullName>
    </recommendedName>
</protein>
<reference evidence="5 6" key="1">
    <citation type="submission" date="2018-10" db="EMBL/GenBank/DDBJ databases">
        <title>A high-quality apple genome assembly.</title>
        <authorList>
            <person name="Hu J."/>
        </authorList>
    </citation>
    <scope>NUCLEOTIDE SEQUENCE [LARGE SCALE GENOMIC DNA]</scope>
    <source>
        <strain evidence="6">cv. HFTH1</strain>
        <tissue evidence="5">Young leaf</tissue>
    </source>
</reference>
<dbReference type="GO" id="GO:0008233">
    <property type="term" value="F:peptidase activity"/>
    <property type="evidence" value="ECO:0007669"/>
    <property type="project" value="UniProtKB-KW"/>
</dbReference>
<dbReference type="InterPro" id="IPR033121">
    <property type="entry name" value="PEPTIDASE_A1"/>
</dbReference>
<dbReference type="InterPro" id="IPR051708">
    <property type="entry name" value="Plant_Aspart_Prot_A1"/>
</dbReference>
<organism evidence="5 6">
    <name type="scientific">Malus domestica</name>
    <name type="common">Apple</name>
    <name type="synonym">Pyrus malus</name>
    <dbReference type="NCBI Taxonomy" id="3750"/>
    <lineage>
        <taxon>Eukaryota</taxon>
        <taxon>Viridiplantae</taxon>
        <taxon>Streptophyta</taxon>
        <taxon>Embryophyta</taxon>
        <taxon>Tracheophyta</taxon>
        <taxon>Spermatophyta</taxon>
        <taxon>Magnoliopsida</taxon>
        <taxon>eudicotyledons</taxon>
        <taxon>Gunneridae</taxon>
        <taxon>Pentapetalae</taxon>
        <taxon>rosids</taxon>
        <taxon>fabids</taxon>
        <taxon>Rosales</taxon>
        <taxon>Rosaceae</taxon>
        <taxon>Amygdaloideae</taxon>
        <taxon>Maleae</taxon>
        <taxon>Malus</taxon>
    </lineage>
</organism>
<gene>
    <name evidence="5" type="ORF">DVH24_004580</name>
</gene>
<dbReference type="Pfam" id="PF14541">
    <property type="entry name" value="TAXi_C"/>
    <property type="match status" value="1"/>
</dbReference>